<evidence type="ECO:0000256" key="5">
    <source>
        <dbReference type="ARBA" id="ARBA00022842"/>
    </source>
</evidence>
<dbReference type="NCBIfam" id="TIGR00693">
    <property type="entry name" value="thiE"/>
    <property type="match status" value="1"/>
</dbReference>
<comment type="catalytic activity">
    <reaction evidence="8 10 11">
        <text>2-(2-carboxy-4-methylthiazol-5-yl)ethyl phosphate + 4-amino-2-methyl-5-(diphosphooxymethyl)pyrimidine + 2 H(+) = thiamine phosphate + CO2 + diphosphate</text>
        <dbReference type="Rhea" id="RHEA:47848"/>
        <dbReference type="ChEBI" id="CHEBI:15378"/>
        <dbReference type="ChEBI" id="CHEBI:16526"/>
        <dbReference type="ChEBI" id="CHEBI:33019"/>
        <dbReference type="ChEBI" id="CHEBI:37575"/>
        <dbReference type="ChEBI" id="CHEBI:57841"/>
        <dbReference type="ChEBI" id="CHEBI:62890"/>
        <dbReference type="EC" id="2.5.1.3"/>
    </reaction>
</comment>
<proteinExistence type="inferred from homology"/>
<dbReference type="PANTHER" id="PTHR20857">
    <property type="entry name" value="THIAMINE-PHOSPHATE PYROPHOSPHORYLASE"/>
    <property type="match status" value="1"/>
</dbReference>
<comment type="function">
    <text evidence="1 10">Condenses 4-methyl-5-(beta-hydroxyethyl)thiazole monophosphate (THZ-P) and 2-methyl-4-amino-5-hydroxymethyl pyrimidine pyrophosphate (HMP-PP) to form thiamine monophosphate (TMP).</text>
</comment>
<protein>
    <recommendedName>
        <fullName evidence="10">Thiamine-phosphate synthase</fullName>
        <shortName evidence="10">TP synthase</shortName>
        <shortName evidence="10">TPS</shortName>
        <ecNumber evidence="10">2.5.1.3</ecNumber>
    </recommendedName>
    <alternativeName>
        <fullName evidence="10">Thiamine-phosphate pyrophosphorylase</fullName>
        <shortName evidence="10">TMP pyrophosphorylase</shortName>
        <shortName evidence="10">TMP-PPase</shortName>
    </alternativeName>
</protein>
<dbReference type="PANTHER" id="PTHR20857:SF15">
    <property type="entry name" value="THIAMINE-PHOSPHATE SYNTHASE"/>
    <property type="match status" value="1"/>
</dbReference>
<keyword evidence="4 10" id="KW-0479">Metal-binding</keyword>
<dbReference type="GO" id="GO:0004789">
    <property type="term" value="F:thiamine-phosphate diphosphorylase activity"/>
    <property type="evidence" value="ECO:0007669"/>
    <property type="project" value="UniProtKB-UniRule"/>
</dbReference>
<comment type="catalytic activity">
    <reaction evidence="9 10 11">
        <text>2-[(2R,5Z)-2-carboxy-4-methylthiazol-5(2H)-ylidene]ethyl phosphate + 4-amino-2-methyl-5-(diphosphooxymethyl)pyrimidine + 2 H(+) = thiamine phosphate + CO2 + diphosphate</text>
        <dbReference type="Rhea" id="RHEA:47844"/>
        <dbReference type="ChEBI" id="CHEBI:15378"/>
        <dbReference type="ChEBI" id="CHEBI:16526"/>
        <dbReference type="ChEBI" id="CHEBI:33019"/>
        <dbReference type="ChEBI" id="CHEBI:37575"/>
        <dbReference type="ChEBI" id="CHEBI:57841"/>
        <dbReference type="ChEBI" id="CHEBI:62899"/>
        <dbReference type="EC" id="2.5.1.3"/>
    </reaction>
</comment>
<accession>I3DEW1</accession>
<evidence type="ECO:0000256" key="2">
    <source>
        <dbReference type="ARBA" id="ARBA00005165"/>
    </source>
</evidence>
<evidence type="ECO:0000313" key="15">
    <source>
        <dbReference type="Proteomes" id="UP000006457"/>
    </source>
</evidence>
<evidence type="ECO:0000256" key="1">
    <source>
        <dbReference type="ARBA" id="ARBA00003814"/>
    </source>
</evidence>
<dbReference type="eggNOG" id="COG0352">
    <property type="taxonomic scope" value="Bacteria"/>
</dbReference>
<keyword evidence="6 10" id="KW-0784">Thiamine biosynthesis</keyword>
<keyword evidence="5 10" id="KW-0460">Magnesium</keyword>
<dbReference type="RefSeq" id="WP_005759954.1">
    <property type="nucleotide sequence ID" value="NZ_AJSX01000020.1"/>
</dbReference>
<dbReference type="CDD" id="cd00564">
    <property type="entry name" value="TMP_TenI"/>
    <property type="match status" value="1"/>
</dbReference>
<feature type="binding site" evidence="10">
    <location>
        <position position="103"/>
    </location>
    <ligand>
        <name>Mg(2+)</name>
        <dbReference type="ChEBI" id="CHEBI:18420"/>
    </ligand>
</feature>
<comment type="pathway">
    <text evidence="2 10 12">Cofactor biosynthesis; thiamine diphosphate biosynthesis; thiamine phosphate from 4-amino-2-methyl-5-diphosphomethylpyrimidine and 4-methyl-5-(2-phosphoethyl)-thiazole: step 1/1.</text>
</comment>
<feature type="binding site" evidence="10">
    <location>
        <position position="83"/>
    </location>
    <ligand>
        <name>4-amino-2-methyl-5-(diphosphooxymethyl)pyrimidine</name>
        <dbReference type="ChEBI" id="CHEBI:57841"/>
    </ligand>
</feature>
<keyword evidence="15" id="KW-1185">Reference proteome</keyword>
<dbReference type="InterPro" id="IPR013785">
    <property type="entry name" value="Aldolase_TIM"/>
</dbReference>
<dbReference type="UniPathway" id="UPA00060">
    <property type="reaction ID" value="UER00141"/>
</dbReference>
<feature type="binding site" evidence="10">
    <location>
        <position position="84"/>
    </location>
    <ligand>
        <name>Mg(2+)</name>
        <dbReference type="ChEBI" id="CHEBI:18420"/>
    </ligand>
</feature>
<dbReference type="EMBL" id="AJSX01000020">
    <property type="protein sequence ID" value="EIJ70254.1"/>
    <property type="molecule type" value="Genomic_DNA"/>
</dbReference>
<evidence type="ECO:0000259" key="13">
    <source>
        <dbReference type="Pfam" id="PF02581"/>
    </source>
</evidence>
<dbReference type="Gene3D" id="3.20.20.70">
    <property type="entry name" value="Aldolase class I"/>
    <property type="match status" value="1"/>
</dbReference>
<gene>
    <name evidence="10 14" type="primary">thiE</name>
    <name evidence="14" type="ORF">HMPREF1052_2210</name>
</gene>
<evidence type="ECO:0000256" key="8">
    <source>
        <dbReference type="ARBA" id="ARBA00047851"/>
    </source>
</evidence>
<evidence type="ECO:0000256" key="12">
    <source>
        <dbReference type="RuleBase" id="RU004253"/>
    </source>
</evidence>
<dbReference type="HAMAP" id="MF_00097">
    <property type="entry name" value="TMP_synthase"/>
    <property type="match status" value="1"/>
</dbReference>
<dbReference type="AlphaFoldDB" id="I3DEW1"/>
<dbReference type="Pfam" id="PF02581">
    <property type="entry name" value="TMP-TENI"/>
    <property type="match status" value="1"/>
</dbReference>
<evidence type="ECO:0000256" key="3">
    <source>
        <dbReference type="ARBA" id="ARBA00022679"/>
    </source>
</evidence>
<feature type="binding site" evidence="10">
    <location>
        <position position="152"/>
    </location>
    <ligand>
        <name>4-amino-2-methyl-5-(diphosphooxymethyl)pyrimidine</name>
        <dbReference type="ChEBI" id="CHEBI:57841"/>
    </ligand>
</feature>
<dbReference type="GO" id="GO:0009228">
    <property type="term" value="P:thiamine biosynthetic process"/>
    <property type="evidence" value="ECO:0007669"/>
    <property type="project" value="UniProtKB-KW"/>
</dbReference>
<dbReference type="GO" id="GO:0009229">
    <property type="term" value="P:thiamine diphosphate biosynthetic process"/>
    <property type="evidence" value="ECO:0007669"/>
    <property type="project" value="UniProtKB-UniRule"/>
</dbReference>
<comment type="cofactor">
    <cofactor evidence="10">
        <name>Mg(2+)</name>
        <dbReference type="ChEBI" id="CHEBI:18420"/>
    </cofactor>
    <text evidence="10">Binds 1 Mg(2+) ion per subunit.</text>
</comment>
<name>I3DEW1_9PAST</name>
<evidence type="ECO:0000313" key="14">
    <source>
        <dbReference type="EMBL" id="EIJ70254.1"/>
    </source>
</evidence>
<dbReference type="GO" id="GO:0005737">
    <property type="term" value="C:cytoplasm"/>
    <property type="evidence" value="ECO:0007669"/>
    <property type="project" value="TreeGrafter"/>
</dbReference>
<evidence type="ECO:0000256" key="9">
    <source>
        <dbReference type="ARBA" id="ARBA00047883"/>
    </source>
</evidence>
<reference evidence="14 15" key="1">
    <citation type="submission" date="2012-03" db="EMBL/GenBank/DDBJ databases">
        <authorList>
            <person name="Harkins D.M."/>
            <person name="Madupu R."/>
            <person name="Durkin A.S."/>
            <person name="Torralba M."/>
            <person name="Methe B."/>
            <person name="Sutton G.G."/>
            <person name="Nelson K.E."/>
        </authorList>
    </citation>
    <scope>NUCLEOTIDE SEQUENCE [LARGE SCALE GENOMIC DNA]</scope>
    <source>
        <strain evidence="14 15">CCUG 2042</strain>
    </source>
</reference>
<dbReference type="InterPro" id="IPR034291">
    <property type="entry name" value="TMP_synthase"/>
</dbReference>
<dbReference type="FunFam" id="3.20.20.70:FF:000096">
    <property type="entry name" value="Thiamine-phosphate synthase"/>
    <property type="match status" value="1"/>
</dbReference>
<dbReference type="Proteomes" id="UP000006457">
    <property type="component" value="Unassembled WGS sequence"/>
</dbReference>
<feature type="binding site" evidence="10">
    <location>
        <begin position="46"/>
        <end position="50"/>
    </location>
    <ligand>
        <name>4-amino-2-methyl-5-(diphosphooxymethyl)pyrimidine</name>
        <dbReference type="ChEBI" id="CHEBI:57841"/>
    </ligand>
</feature>
<comment type="catalytic activity">
    <reaction evidence="7 10 11">
        <text>4-methyl-5-(2-phosphooxyethyl)-thiazole + 4-amino-2-methyl-5-(diphosphooxymethyl)pyrimidine + H(+) = thiamine phosphate + diphosphate</text>
        <dbReference type="Rhea" id="RHEA:22328"/>
        <dbReference type="ChEBI" id="CHEBI:15378"/>
        <dbReference type="ChEBI" id="CHEBI:33019"/>
        <dbReference type="ChEBI" id="CHEBI:37575"/>
        <dbReference type="ChEBI" id="CHEBI:57841"/>
        <dbReference type="ChEBI" id="CHEBI:58296"/>
        <dbReference type="EC" id="2.5.1.3"/>
    </reaction>
</comment>
<evidence type="ECO:0000256" key="6">
    <source>
        <dbReference type="ARBA" id="ARBA00022977"/>
    </source>
</evidence>
<feature type="binding site" evidence="10">
    <location>
        <begin position="149"/>
        <end position="151"/>
    </location>
    <ligand>
        <name>2-[(2R,5Z)-2-carboxy-4-methylthiazol-5(2H)-ylidene]ethyl phosphate</name>
        <dbReference type="ChEBI" id="CHEBI:62899"/>
    </ligand>
</feature>
<feature type="binding site" evidence="10">
    <location>
        <position position="181"/>
    </location>
    <ligand>
        <name>2-[(2R,5Z)-2-carboxy-4-methylthiazol-5(2H)-ylidene]ethyl phosphate</name>
        <dbReference type="ChEBI" id="CHEBI:62899"/>
    </ligand>
</feature>
<evidence type="ECO:0000256" key="10">
    <source>
        <dbReference type="HAMAP-Rule" id="MF_00097"/>
    </source>
</evidence>
<organism evidence="14 15">
    <name type="scientific">Pasteurella bettyae CCUG 2042</name>
    <dbReference type="NCBI Taxonomy" id="1095749"/>
    <lineage>
        <taxon>Bacteria</taxon>
        <taxon>Pseudomonadati</taxon>
        <taxon>Pseudomonadota</taxon>
        <taxon>Gammaproteobacteria</taxon>
        <taxon>Pasteurellales</taxon>
        <taxon>Pasteurellaceae</taxon>
        <taxon>Pasteurella</taxon>
    </lineage>
</organism>
<dbReference type="OrthoDB" id="9810880at2"/>
<dbReference type="PATRIC" id="fig|1095749.3.peg.836"/>
<dbReference type="GO" id="GO:0000287">
    <property type="term" value="F:magnesium ion binding"/>
    <property type="evidence" value="ECO:0007669"/>
    <property type="project" value="UniProtKB-UniRule"/>
</dbReference>
<feature type="binding site" evidence="10">
    <location>
        <begin position="201"/>
        <end position="202"/>
    </location>
    <ligand>
        <name>2-[(2R,5Z)-2-carboxy-4-methylthiazol-5(2H)-ylidene]ethyl phosphate</name>
        <dbReference type="ChEBI" id="CHEBI:62899"/>
    </ligand>
</feature>
<sequence length="220" mass="23990">MNKVKSMLSVYFIAGSQDCCHLSNNTGENLLHILKQALMGGISCFQFREKGKNSLENDPAAKRQLAIECQKLCKEFNVPFIINDDIDLALSLQADGIHVGQTDMGINDILLKTKIKPIIGLSINNLAQALANQNNPNIDYFGIGPIFSTQSKLDHSPVLGMEIFHQIREHQINRPCVAIGGITELSAPEIRQLGADGVAVISAITRSKNILETIRILSGG</sequence>
<evidence type="ECO:0000256" key="11">
    <source>
        <dbReference type="RuleBase" id="RU003826"/>
    </source>
</evidence>
<keyword evidence="3 10" id="KW-0808">Transferase</keyword>
<evidence type="ECO:0000256" key="4">
    <source>
        <dbReference type="ARBA" id="ARBA00022723"/>
    </source>
</evidence>
<dbReference type="InterPro" id="IPR022998">
    <property type="entry name" value="ThiamineP_synth_TenI"/>
</dbReference>
<feature type="domain" description="Thiamine phosphate synthase/TenI" evidence="13">
    <location>
        <begin position="10"/>
        <end position="204"/>
    </location>
</feature>
<comment type="caution">
    <text evidence="14">The sequence shown here is derived from an EMBL/GenBank/DDBJ whole genome shotgun (WGS) entry which is preliminary data.</text>
</comment>
<dbReference type="SUPFAM" id="SSF51391">
    <property type="entry name" value="Thiamin phosphate synthase"/>
    <property type="match status" value="1"/>
</dbReference>
<comment type="similarity">
    <text evidence="10 11">Belongs to the thiamine-phosphate synthase family.</text>
</comment>
<evidence type="ECO:0000256" key="7">
    <source>
        <dbReference type="ARBA" id="ARBA00047334"/>
    </source>
</evidence>
<dbReference type="EC" id="2.5.1.3" evidence="10"/>
<dbReference type="InterPro" id="IPR036206">
    <property type="entry name" value="ThiamineP_synth_sf"/>
</dbReference>
<feature type="binding site" evidence="10">
    <location>
        <position position="122"/>
    </location>
    <ligand>
        <name>4-amino-2-methyl-5-(diphosphooxymethyl)pyrimidine</name>
        <dbReference type="ChEBI" id="CHEBI:57841"/>
    </ligand>
</feature>